<sequence>MGDIVNNNESLDLVEITEGLLFDARASLRPEETTCIPIAELATLGVGVSSLIPALRTITQTTTVSTDGLYRLANQQVGDVLKTAKNGNFWGAFKTADNKSKFLQLKEAGTQTVTTSTAMPIDPATLMMAAALASIERQLNDISEMCKQIISFLEIEKESEIEADVETLLNIILKYKSNWNNEQFVNSNHKMVLDIQRTARKNIIAYQKKVNEVYGARRMVVNQAKVNAVLDDFAKQFKYYRLSLYAFSLASLIEIMLSGNFKEGYISGIKNEVHVLAETYRDTFGKCSIYLEKLSHSALDVNLLKGLGHTGEAAGKMLEKVPFVKKGNLDELLQSTGEKLKGDAEGRMNKSVGDFATLGNPCIGVFEEKMNDMINIYNHTSQIGFDKDNIYLIAN</sequence>
<name>A0ABT1EJ94_9FIRM</name>
<evidence type="ECO:0000313" key="1">
    <source>
        <dbReference type="EMBL" id="MCP1110539.1"/>
    </source>
</evidence>
<gene>
    <name evidence="1" type="ORF">NK118_09780</name>
</gene>
<proteinExistence type="predicted"/>
<reference evidence="1 2" key="1">
    <citation type="journal article" date="2022" name="Genome Biol. Evol.">
        <title>Host diet, physiology and behaviors set the stage for Lachnospiraceae cladogenesis.</title>
        <authorList>
            <person name="Vera-Ponce De Leon A."/>
            <person name="Schneider M."/>
            <person name="Jahnes B.C."/>
            <person name="Sadowski V."/>
            <person name="Camuy-Velez L.A."/>
            <person name="Duan J."/>
            <person name="Sabree Z.L."/>
        </authorList>
    </citation>
    <scope>NUCLEOTIDE SEQUENCE [LARGE SCALE GENOMIC DNA]</scope>
    <source>
        <strain evidence="1 2">PAL227</strain>
    </source>
</reference>
<comment type="caution">
    <text evidence="1">The sequence shown here is derived from an EMBL/GenBank/DDBJ whole genome shotgun (WGS) entry which is preliminary data.</text>
</comment>
<evidence type="ECO:0000313" key="2">
    <source>
        <dbReference type="Proteomes" id="UP001523565"/>
    </source>
</evidence>
<dbReference type="Proteomes" id="UP001523565">
    <property type="component" value="Unassembled WGS sequence"/>
</dbReference>
<dbReference type="EMBL" id="JAMZFV010000014">
    <property type="protein sequence ID" value="MCP1110539.1"/>
    <property type="molecule type" value="Genomic_DNA"/>
</dbReference>
<organism evidence="1 2">
    <name type="scientific">Ohessyouella blattaphilus</name>
    <dbReference type="NCBI Taxonomy" id="2949333"/>
    <lineage>
        <taxon>Bacteria</taxon>
        <taxon>Bacillati</taxon>
        <taxon>Bacillota</taxon>
        <taxon>Clostridia</taxon>
        <taxon>Lachnospirales</taxon>
        <taxon>Lachnospiraceae</taxon>
        <taxon>Ohessyouella</taxon>
    </lineage>
</organism>
<protein>
    <submittedName>
        <fullName evidence="1">Uncharacterized protein</fullName>
    </submittedName>
</protein>
<dbReference type="RefSeq" id="WP_262069419.1">
    <property type="nucleotide sequence ID" value="NZ_JAMXOC010000014.1"/>
</dbReference>
<accession>A0ABT1EJ94</accession>
<keyword evidence="2" id="KW-1185">Reference proteome</keyword>